<reference evidence="11 12" key="1">
    <citation type="submission" date="2019-04" db="EMBL/GenBank/DDBJ databases">
        <title>Friends and foes A comparative genomics study of 23 Aspergillus species from section Flavi.</title>
        <authorList>
            <consortium name="DOE Joint Genome Institute"/>
            <person name="Kjaerbolling I."/>
            <person name="Vesth T."/>
            <person name="Frisvad J.C."/>
            <person name="Nybo J.L."/>
            <person name="Theobald S."/>
            <person name="Kildgaard S."/>
            <person name="Isbrandt T."/>
            <person name="Kuo A."/>
            <person name="Sato A."/>
            <person name="Lyhne E.K."/>
            <person name="Kogle M.E."/>
            <person name="Wiebenga A."/>
            <person name="Kun R.S."/>
            <person name="Lubbers R.J."/>
            <person name="Makela M.R."/>
            <person name="Barry K."/>
            <person name="Chovatia M."/>
            <person name="Clum A."/>
            <person name="Daum C."/>
            <person name="Haridas S."/>
            <person name="He G."/>
            <person name="LaButti K."/>
            <person name="Lipzen A."/>
            <person name="Mondo S."/>
            <person name="Riley R."/>
            <person name="Salamov A."/>
            <person name="Simmons B.A."/>
            <person name="Magnuson J.K."/>
            <person name="Henrissat B."/>
            <person name="Mortensen U.H."/>
            <person name="Larsen T.O."/>
            <person name="Devries R.P."/>
            <person name="Grigoriev I.V."/>
            <person name="Machida M."/>
            <person name="Baker S.E."/>
            <person name="Andersen M.R."/>
        </authorList>
    </citation>
    <scope>NUCLEOTIDE SEQUENCE [LARGE SCALE GENOMIC DNA]</scope>
    <source>
        <strain evidence="11 12">CBS 151.66</strain>
    </source>
</reference>
<evidence type="ECO:0000256" key="6">
    <source>
        <dbReference type="ARBA" id="ARBA00023163"/>
    </source>
</evidence>
<evidence type="ECO:0000256" key="8">
    <source>
        <dbReference type="ARBA" id="ARBA00044067"/>
    </source>
</evidence>
<protein>
    <recommendedName>
        <fullName evidence="8">Putative transcription factor kapC</fullName>
    </recommendedName>
</protein>
<evidence type="ECO:0000256" key="3">
    <source>
        <dbReference type="ARBA" id="ARBA00007163"/>
    </source>
</evidence>
<dbReference type="Gene3D" id="1.20.5.170">
    <property type="match status" value="1"/>
</dbReference>
<dbReference type="PROSITE" id="PS00036">
    <property type="entry name" value="BZIP_BASIC"/>
    <property type="match status" value="1"/>
</dbReference>
<feature type="domain" description="BZIP" evidence="10">
    <location>
        <begin position="105"/>
        <end position="168"/>
    </location>
</feature>
<dbReference type="OrthoDB" id="4363243at2759"/>
<gene>
    <name evidence="11" type="ORF">BDV29DRAFT_163588</name>
</gene>
<sequence length="238" mass="27188">METITTQIAHPPQVACQSASQSPSPTPFPSPYMSMFENNSVPLDFAYGLDDFGVHREINMTSISRARLPTGPTTPPVTAADMESNPEQGGQGLDPHLINAIISHDFKNVKRRMQNREAQRRFRERKEQRQKTLQQKAEGLQTDYQKLLDNYTKRTDEVCRLLKENDALRTEINNLRQRWRIMMTVLQQQPNNSSQLPSVLMEEAALPSSCSCSGRPGRLDDLWRRLERLTDDKPHSPS</sequence>
<evidence type="ECO:0000313" key="11">
    <source>
        <dbReference type="EMBL" id="KAB8067231.1"/>
    </source>
</evidence>
<dbReference type="PANTHER" id="PTHR40621:SF11">
    <property type="entry name" value="TRANSCRIPTION FACTOR KAPC-RELATED"/>
    <property type="match status" value="1"/>
</dbReference>
<dbReference type="GO" id="GO:0001228">
    <property type="term" value="F:DNA-binding transcription activator activity, RNA polymerase II-specific"/>
    <property type="evidence" value="ECO:0007669"/>
    <property type="project" value="TreeGrafter"/>
</dbReference>
<dbReference type="SMART" id="SM00338">
    <property type="entry name" value="BRLZ"/>
    <property type="match status" value="1"/>
</dbReference>
<keyword evidence="12" id="KW-1185">Reference proteome</keyword>
<accession>A0A5N5WG34</accession>
<evidence type="ECO:0000259" key="10">
    <source>
        <dbReference type="PROSITE" id="PS50217"/>
    </source>
</evidence>
<keyword evidence="4" id="KW-0805">Transcription regulation</keyword>
<dbReference type="InterPro" id="IPR046347">
    <property type="entry name" value="bZIP_sf"/>
</dbReference>
<feature type="compositionally biased region" description="Low complexity" evidence="9">
    <location>
        <begin position="11"/>
        <end position="23"/>
    </location>
</feature>
<feature type="region of interest" description="Disordered" evidence="9">
    <location>
        <begin position="1"/>
        <end position="27"/>
    </location>
</feature>
<feature type="compositionally biased region" description="Basic and acidic residues" evidence="9">
    <location>
        <begin position="113"/>
        <end position="130"/>
    </location>
</feature>
<evidence type="ECO:0000256" key="2">
    <source>
        <dbReference type="ARBA" id="ARBA00004123"/>
    </source>
</evidence>
<evidence type="ECO:0000256" key="1">
    <source>
        <dbReference type="ARBA" id="ARBA00004049"/>
    </source>
</evidence>
<proteinExistence type="inferred from homology"/>
<dbReference type="GO" id="GO:0090575">
    <property type="term" value="C:RNA polymerase II transcription regulator complex"/>
    <property type="evidence" value="ECO:0007669"/>
    <property type="project" value="TreeGrafter"/>
</dbReference>
<dbReference type="PROSITE" id="PS50217">
    <property type="entry name" value="BZIP"/>
    <property type="match status" value="1"/>
</dbReference>
<dbReference type="PANTHER" id="PTHR40621">
    <property type="entry name" value="TRANSCRIPTION FACTOR KAPC-RELATED"/>
    <property type="match status" value="1"/>
</dbReference>
<comment type="subcellular location">
    <subcellularLocation>
        <location evidence="2">Nucleus</location>
    </subcellularLocation>
</comment>
<evidence type="ECO:0000256" key="5">
    <source>
        <dbReference type="ARBA" id="ARBA00023125"/>
    </source>
</evidence>
<dbReference type="Proteomes" id="UP000326565">
    <property type="component" value="Unassembled WGS sequence"/>
</dbReference>
<dbReference type="EMBL" id="ML732525">
    <property type="protein sequence ID" value="KAB8067231.1"/>
    <property type="molecule type" value="Genomic_DNA"/>
</dbReference>
<name>A0A5N5WG34_9EURO</name>
<dbReference type="SUPFAM" id="SSF57959">
    <property type="entry name" value="Leucine zipper domain"/>
    <property type="match status" value="1"/>
</dbReference>
<feature type="region of interest" description="Disordered" evidence="9">
    <location>
        <begin position="113"/>
        <end position="138"/>
    </location>
</feature>
<organism evidence="11 12">
    <name type="scientific">Aspergillus leporis</name>
    <dbReference type="NCBI Taxonomy" id="41062"/>
    <lineage>
        <taxon>Eukaryota</taxon>
        <taxon>Fungi</taxon>
        <taxon>Dikarya</taxon>
        <taxon>Ascomycota</taxon>
        <taxon>Pezizomycotina</taxon>
        <taxon>Eurotiomycetes</taxon>
        <taxon>Eurotiomycetidae</taxon>
        <taxon>Eurotiales</taxon>
        <taxon>Aspergillaceae</taxon>
        <taxon>Aspergillus</taxon>
        <taxon>Aspergillus subgen. Circumdati</taxon>
    </lineage>
</organism>
<dbReference type="InterPro" id="IPR004827">
    <property type="entry name" value="bZIP"/>
</dbReference>
<dbReference type="GO" id="GO:0000976">
    <property type="term" value="F:transcription cis-regulatory region binding"/>
    <property type="evidence" value="ECO:0007669"/>
    <property type="project" value="InterPro"/>
</dbReference>
<dbReference type="AlphaFoldDB" id="A0A5N5WG34"/>
<evidence type="ECO:0000256" key="9">
    <source>
        <dbReference type="SAM" id="MobiDB-lite"/>
    </source>
</evidence>
<evidence type="ECO:0000256" key="7">
    <source>
        <dbReference type="ARBA" id="ARBA00023242"/>
    </source>
</evidence>
<keyword evidence="5" id="KW-0238">DNA-binding</keyword>
<feature type="region of interest" description="Disordered" evidence="9">
    <location>
        <begin position="63"/>
        <end position="91"/>
    </location>
</feature>
<comment type="function">
    <text evidence="1">Putative transcription factor.</text>
</comment>
<keyword evidence="7" id="KW-0539">Nucleus</keyword>
<evidence type="ECO:0000256" key="4">
    <source>
        <dbReference type="ARBA" id="ARBA00023015"/>
    </source>
</evidence>
<keyword evidence="6" id="KW-0804">Transcription</keyword>
<dbReference type="Pfam" id="PF00170">
    <property type="entry name" value="bZIP_1"/>
    <property type="match status" value="1"/>
</dbReference>
<comment type="similarity">
    <text evidence="3">Belongs to the bZIP family.</text>
</comment>
<evidence type="ECO:0000313" key="12">
    <source>
        <dbReference type="Proteomes" id="UP000326565"/>
    </source>
</evidence>
<dbReference type="CDD" id="cd14688">
    <property type="entry name" value="bZIP_YAP"/>
    <property type="match status" value="1"/>
</dbReference>
<dbReference type="InterPro" id="IPR050936">
    <property type="entry name" value="AP-1-like"/>
</dbReference>